<dbReference type="RefSeq" id="XP_049262046.1">
    <property type="nucleotide sequence ID" value="XM_049408652.1"/>
</dbReference>
<dbReference type="Pfam" id="PF00312">
    <property type="entry name" value="Ribosomal_S15"/>
    <property type="match status" value="1"/>
</dbReference>
<dbReference type="EMBL" id="JAGSYN010000196">
    <property type="protein sequence ID" value="KAG7661813.1"/>
    <property type="molecule type" value="Genomic_DNA"/>
</dbReference>
<sequence>MFKQGIRFFSTLGPVLRQVGGARPACAPQGSRRGRHIQKPMQVLRPHVKLASLQFYQEEQDRRKKRIMRRKERRLKKEIIRDVNKLKQHDAKHIPCKVDPVLGDPKCEFIRRIFQEVDNPESHLAYGIDRVEFEKLLYGAEKANVESQTGGHLSPEMIRANEEKKKKALLTILNLRNTSAKDKKDYAIKLARQEFQRRPGDCGSPEVQAAILTVKIHFGMRHVQANKKDFDTIQSVREAVQYRQRLLKYLKRVDAKNYFYTLHKLGLTDDVIMREFNMGREYLQEYKVWGDKVLIKKSDKQLKKQEKFNALRKKVQAYQELAKENFAKYQAKYPQKKAQKPTNP</sequence>
<dbReference type="CDD" id="cd00353">
    <property type="entry name" value="Ribosomal_S15p_S13e"/>
    <property type="match status" value="1"/>
</dbReference>
<dbReference type="GO" id="GO:0003735">
    <property type="term" value="F:structural constituent of ribosome"/>
    <property type="evidence" value="ECO:0007669"/>
    <property type="project" value="InterPro"/>
</dbReference>
<dbReference type="PANTHER" id="PTHR23321">
    <property type="entry name" value="RIBOSOMAL PROTEIN S15, BACTERIAL AND ORGANELLAR"/>
    <property type="match status" value="1"/>
</dbReference>
<accession>A0A8J5QGV3</accession>
<comment type="caution">
    <text evidence="1">The sequence shown here is derived from an EMBL/GenBank/DDBJ whole genome shotgun (WGS) entry which is preliminary data.</text>
</comment>
<keyword evidence="2" id="KW-1185">Reference proteome</keyword>
<dbReference type="GeneID" id="73471469"/>
<evidence type="ECO:0000313" key="2">
    <source>
        <dbReference type="Proteomes" id="UP000694255"/>
    </source>
</evidence>
<protein>
    <recommendedName>
        <fullName evidence="3">37S ribosomal protein S28, mitochondrial</fullName>
    </recommendedName>
</protein>
<name>A0A8J5QGV3_9ASCO</name>
<dbReference type="SMART" id="SM01387">
    <property type="entry name" value="Ribosomal_S15"/>
    <property type="match status" value="1"/>
</dbReference>
<dbReference type="PANTHER" id="PTHR23321:SF26">
    <property type="entry name" value="SMALL RIBOSOMAL SUBUNIT PROTEIN US15M"/>
    <property type="match status" value="1"/>
</dbReference>
<dbReference type="HAMAP" id="MF_01343_B">
    <property type="entry name" value="Ribosomal_uS15_B"/>
    <property type="match status" value="1"/>
</dbReference>
<dbReference type="InterPro" id="IPR000589">
    <property type="entry name" value="Ribosomal_uS15"/>
</dbReference>
<dbReference type="AlphaFoldDB" id="A0A8J5QGV3"/>
<dbReference type="GO" id="GO:0006412">
    <property type="term" value="P:translation"/>
    <property type="evidence" value="ECO:0007669"/>
    <property type="project" value="InterPro"/>
</dbReference>
<evidence type="ECO:0008006" key="3">
    <source>
        <dbReference type="Google" id="ProtNLM"/>
    </source>
</evidence>
<dbReference type="GO" id="GO:0005840">
    <property type="term" value="C:ribosome"/>
    <property type="evidence" value="ECO:0007669"/>
    <property type="project" value="InterPro"/>
</dbReference>
<organism evidence="1 2">
    <name type="scientific">[Candida] subhashii</name>
    <dbReference type="NCBI Taxonomy" id="561895"/>
    <lineage>
        <taxon>Eukaryota</taxon>
        <taxon>Fungi</taxon>
        <taxon>Dikarya</taxon>
        <taxon>Ascomycota</taxon>
        <taxon>Saccharomycotina</taxon>
        <taxon>Pichiomycetes</taxon>
        <taxon>Debaryomycetaceae</taxon>
        <taxon>Spathaspora</taxon>
    </lineage>
</organism>
<dbReference type="InterPro" id="IPR005290">
    <property type="entry name" value="Ribosomal_uS15_bac-type"/>
</dbReference>
<reference evidence="1 2" key="1">
    <citation type="journal article" date="2021" name="DNA Res.">
        <title>Genome analysis of Candida subhashii reveals its hybrid nature and dual mitochondrial genome conformations.</title>
        <authorList>
            <person name="Mixao V."/>
            <person name="Hegedusova E."/>
            <person name="Saus E."/>
            <person name="Pryszcz L.P."/>
            <person name="Cillingova A."/>
            <person name="Nosek J."/>
            <person name="Gabaldon T."/>
        </authorList>
    </citation>
    <scope>NUCLEOTIDE SEQUENCE [LARGE SCALE GENOMIC DNA]</scope>
    <source>
        <strain evidence="1 2">CBS 10753</strain>
    </source>
</reference>
<gene>
    <name evidence="1" type="ORF">J8A68_004669</name>
</gene>
<dbReference type="OrthoDB" id="441444at2759"/>
<dbReference type="Proteomes" id="UP000694255">
    <property type="component" value="Unassembled WGS sequence"/>
</dbReference>
<evidence type="ECO:0000313" key="1">
    <source>
        <dbReference type="EMBL" id="KAG7661813.1"/>
    </source>
</evidence>
<proteinExistence type="inferred from homology"/>